<sequence length="201" mass="21606">MDAALVCHVGYAIDGQPYVIPTLHARDGDTILLHGHAKARTLLHAGAGNPVCIAVTHVDGLVLARSIFNHSINYRSATLYGAGRLLTGRDEKMDALFRFSEKLLPGRWDDVRPLTEQGFAATAIVAVDIDDAAAKIREGMPKDEPEDLGFPTWVGVVPMRQVLEAPLADEHTPPATPLPGYLAVPTASPGDWRWAGATQEA</sequence>
<organism evidence="1">
    <name type="scientific">uncultured Thermomicrobiales bacterium</name>
    <dbReference type="NCBI Taxonomy" id="1645740"/>
    <lineage>
        <taxon>Bacteria</taxon>
        <taxon>Pseudomonadati</taxon>
        <taxon>Thermomicrobiota</taxon>
        <taxon>Thermomicrobia</taxon>
        <taxon>Thermomicrobiales</taxon>
        <taxon>environmental samples</taxon>
    </lineage>
</organism>
<dbReference type="Pfam" id="PF12900">
    <property type="entry name" value="Pyridox_ox_2"/>
    <property type="match status" value="1"/>
</dbReference>
<dbReference type="SUPFAM" id="SSF50475">
    <property type="entry name" value="FMN-binding split barrel"/>
    <property type="match status" value="1"/>
</dbReference>
<dbReference type="InterPro" id="IPR012349">
    <property type="entry name" value="Split_barrel_FMN-bd"/>
</dbReference>
<name>A0A6J4U4X9_9BACT</name>
<gene>
    <name evidence="1" type="ORF">AVDCRST_MAG59-657</name>
</gene>
<accession>A0A6J4U4X9</accession>
<evidence type="ECO:0000313" key="1">
    <source>
        <dbReference type="EMBL" id="CAA9539231.1"/>
    </source>
</evidence>
<dbReference type="InterPro" id="IPR024747">
    <property type="entry name" value="Pyridox_Oxase-rel"/>
</dbReference>
<reference evidence="1" key="1">
    <citation type="submission" date="2020-02" db="EMBL/GenBank/DDBJ databases">
        <authorList>
            <person name="Meier V. D."/>
        </authorList>
    </citation>
    <scope>NUCLEOTIDE SEQUENCE</scope>
    <source>
        <strain evidence="1">AVDCRST_MAG59</strain>
    </source>
</reference>
<dbReference type="PANTHER" id="PTHR34071:SF2">
    <property type="entry name" value="FLAVIN-NUCLEOTIDE-BINDING PROTEIN"/>
    <property type="match status" value="1"/>
</dbReference>
<proteinExistence type="predicted"/>
<dbReference type="EMBL" id="CADCWF010000033">
    <property type="protein sequence ID" value="CAA9539231.1"/>
    <property type="molecule type" value="Genomic_DNA"/>
</dbReference>
<dbReference type="Gene3D" id="2.30.110.10">
    <property type="entry name" value="Electron Transport, Fmn-binding Protein, Chain A"/>
    <property type="match status" value="1"/>
</dbReference>
<protein>
    <submittedName>
        <fullName evidence="1">Pyridoxamine 5'-phosphate oxidase-related, FMN-binding</fullName>
    </submittedName>
</protein>
<dbReference type="AlphaFoldDB" id="A0A6J4U4X9"/>
<dbReference type="PANTHER" id="PTHR34071">
    <property type="entry name" value="5-NITROIMIDAZOLE ANTIBIOTICS RESISTANCE PROTEIN, NIMA-FAMILY-RELATED PROTEIN-RELATED"/>
    <property type="match status" value="1"/>
</dbReference>